<evidence type="ECO:0008006" key="3">
    <source>
        <dbReference type="Google" id="ProtNLM"/>
    </source>
</evidence>
<evidence type="ECO:0000313" key="1">
    <source>
        <dbReference type="EMBL" id="KAK3218960.1"/>
    </source>
</evidence>
<comment type="caution">
    <text evidence="1">The sequence shown here is derived from an EMBL/GenBank/DDBJ whole genome shotgun (WGS) entry which is preliminary data.</text>
</comment>
<accession>A0AAE0AJU0</accession>
<name>A0AAE0AJU0_9ROSI</name>
<sequence>MLLKARDRNLFKGKFFGASGSQITHLQFVDDTILFIEANEDAVVNLRRVLRCFELGHGLKVNFRKSCLVKVGKGNSIVERWAELFRCKTASLPIKYLGLPLGGRPSSVSFWEPMLDKIRARLAPWKIRFLSKVGRLVLIKSVLSSLPTYFMSVFKIPISVALAMEKLQKDFF</sequence>
<dbReference type="PANTHER" id="PTHR33116:SF75">
    <property type="entry name" value="RIBONUCLEASE H PROTEIN"/>
    <property type="match status" value="1"/>
</dbReference>
<reference evidence="1" key="1">
    <citation type="journal article" date="2023" name="Plant J.">
        <title>Genome sequences and population genomics provide insights into the demographic history, inbreeding, and mutation load of two 'living fossil' tree species of Dipteronia.</title>
        <authorList>
            <person name="Feng Y."/>
            <person name="Comes H.P."/>
            <person name="Chen J."/>
            <person name="Zhu S."/>
            <person name="Lu R."/>
            <person name="Zhang X."/>
            <person name="Li P."/>
            <person name="Qiu J."/>
            <person name="Olsen K.M."/>
            <person name="Qiu Y."/>
        </authorList>
    </citation>
    <scope>NUCLEOTIDE SEQUENCE</scope>
    <source>
        <strain evidence="1">NBL</strain>
    </source>
</reference>
<keyword evidence="2" id="KW-1185">Reference proteome</keyword>
<evidence type="ECO:0000313" key="2">
    <source>
        <dbReference type="Proteomes" id="UP001281410"/>
    </source>
</evidence>
<organism evidence="1 2">
    <name type="scientific">Dipteronia sinensis</name>
    <dbReference type="NCBI Taxonomy" id="43782"/>
    <lineage>
        <taxon>Eukaryota</taxon>
        <taxon>Viridiplantae</taxon>
        <taxon>Streptophyta</taxon>
        <taxon>Embryophyta</taxon>
        <taxon>Tracheophyta</taxon>
        <taxon>Spermatophyta</taxon>
        <taxon>Magnoliopsida</taxon>
        <taxon>eudicotyledons</taxon>
        <taxon>Gunneridae</taxon>
        <taxon>Pentapetalae</taxon>
        <taxon>rosids</taxon>
        <taxon>malvids</taxon>
        <taxon>Sapindales</taxon>
        <taxon>Sapindaceae</taxon>
        <taxon>Hippocastanoideae</taxon>
        <taxon>Acereae</taxon>
        <taxon>Dipteronia</taxon>
    </lineage>
</organism>
<protein>
    <recommendedName>
        <fullName evidence="3">Reverse transcriptase domain-containing protein</fullName>
    </recommendedName>
</protein>
<proteinExistence type="predicted"/>
<dbReference type="AlphaFoldDB" id="A0AAE0AJU0"/>
<gene>
    <name evidence="1" type="ORF">Dsin_012930</name>
</gene>
<dbReference type="EMBL" id="JANJYJ010000004">
    <property type="protein sequence ID" value="KAK3218960.1"/>
    <property type="molecule type" value="Genomic_DNA"/>
</dbReference>
<dbReference type="PANTHER" id="PTHR33116">
    <property type="entry name" value="REVERSE TRANSCRIPTASE ZINC-BINDING DOMAIN-CONTAINING PROTEIN-RELATED-RELATED"/>
    <property type="match status" value="1"/>
</dbReference>
<dbReference type="Proteomes" id="UP001281410">
    <property type="component" value="Unassembled WGS sequence"/>
</dbReference>